<dbReference type="Gene3D" id="1.25.40.570">
    <property type="match status" value="1"/>
</dbReference>
<dbReference type="GO" id="GO:0008541">
    <property type="term" value="C:proteasome regulatory particle, lid subcomplex"/>
    <property type="evidence" value="ECO:0007669"/>
    <property type="project" value="UniProtKB-ARBA"/>
</dbReference>
<dbReference type="SMART" id="SM00088">
    <property type="entry name" value="PINT"/>
    <property type="match status" value="1"/>
</dbReference>
<dbReference type="SUPFAM" id="SSF46785">
    <property type="entry name" value="Winged helix' DNA-binding domain"/>
    <property type="match status" value="1"/>
</dbReference>
<evidence type="ECO:0000313" key="5">
    <source>
        <dbReference type="EMBL" id="CUS07225.1"/>
    </source>
</evidence>
<name>A0A292PKK7_9PEZI</name>
<comment type="subunit">
    <text evidence="3">The 26S proteasome is composed of a core protease, known as the 20S proteasome, capped at one or both ends by the 19S regulatory complex (RC). The RC is composed of at least 18 different subunits in two subcomplexes, the base and the lid, which form the portions proximal and distal to the 20S proteolytic core, respectively. Component of the lid subcomplex of the 19S RC.</text>
</comment>
<gene>
    <name evidence="5" type="ORF">GSTUAT00008677001</name>
</gene>
<dbReference type="InterPro" id="IPR045135">
    <property type="entry name" value="Rpn7_N"/>
</dbReference>
<evidence type="ECO:0000259" key="4">
    <source>
        <dbReference type="PROSITE" id="PS50250"/>
    </source>
</evidence>
<comment type="function">
    <text evidence="2">Component of the 19S cap proteasome complex which acts as a regulatory subunit of the 26S proteasome, involved in the ATP-dependent degradation of ubiquitinated proteins.</text>
</comment>
<evidence type="ECO:0000313" key="6">
    <source>
        <dbReference type="Proteomes" id="UP001412239"/>
    </source>
</evidence>
<dbReference type="Pfam" id="PF21154">
    <property type="entry name" value="RPN7_PSMD6_C"/>
    <property type="match status" value="1"/>
</dbReference>
<accession>A0A292PKK7</accession>
<keyword evidence="1" id="KW-0647">Proteasome</keyword>
<dbReference type="Pfam" id="PF10602">
    <property type="entry name" value="RPN7"/>
    <property type="match status" value="1"/>
</dbReference>
<dbReference type="Pfam" id="PF01399">
    <property type="entry name" value="PCI"/>
    <property type="match status" value="1"/>
</dbReference>
<keyword evidence="6" id="KW-1185">Reference proteome</keyword>
<dbReference type="FunFam" id="1.25.40.570:FF:000005">
    <property type="entry name" value="26S proteasome regulatory subunit N7"/>
    <property type="match status" value="1"/>
</dbReference>
<evidence type="ECO:0000256" key="1">
    <source>
        <dbReference type="ARBA" id="ARBA00022942"/>
    </source>
</evidence>
<dbReference type="PANTHER" id="PTHR14145">
    <property type="entry name" value="26S PROTESOME SUBUNIT 6"/>
    <property type="match status" value="1"/>
</dbReference>
<dbReference type="InterPro" id="IPR000717">
    <property type="entry name" value="PCI_dom"/>
</dbReference>
<dbReference type="GO" id="GO:0043161">
    <property type="term" value="P:proteasome-mediated ubiquitin-dependent protein catabolic process"/>
    <property type="evidence" value="ECO:0007669"/>
    <property type="project" value="TreeGrafter"/>
</dbReference>
<evidence type="ECO:0000256" key="3">
    <source>
        <dbReference type="ARBA" id="ARBA00093502"/>
    </source>
</evidence>
<dbReference type="InterPro" id="IPR036390">
    <property type="entry name" value="WH_DNA-bd_sf"/>
</dbReference>
<protein>
    <recommendedName>
        <fullName evidence="4">PCI domain-containing protein</fullName>
    </recommendedName>
</protein>
<dbReference type="PROSITE" id="PS50250">
    <property type="entry name" value="PCI"/>
    <property type="match status" value="1"/>
</dbReference>
<proteinExistence type="predicted"/>
<dbReference type="AlphaFoldDB" id="A0A292PKK7"/>
<evidence type="ECO:0000256" key="2">
    <source>
        <dbReference type="ARBA" id="ARBA00093435"/>
    </source>
</evidence>
<dbReference type="EMBL" id="LN891231">
    <property type="protein sequence ID" value="CUS07225.1"/>
    <property type="molecule type" value="Genomic_DNA"/>
</dbReference>
<sequence length="422" mass="47259">MGSDPQYASYPNLLLSQHIFTLRTPSLSAYHPAANKALTASIKEASQAPLYRYLAHPADGILSSEIVWDEGYYEELKKGNDKELEVLDTEIKESDEKAGESEVVEAMGKKAEFFARVVDKERALAAYEELYTKTPTLGAKIDIVLAIIRMEMLYDDKAGVKKSVERARRLIDTGGDWDRRNRLKSYTGLHLLSCRQYAEAAPLLLDSLSTFTSTEICSYSTLVLYAVLAGTISLNRVDFKAKVIDSAEVLAVLGSRSGGAVSAGDVEMIGAETEDTEGYSSLESLVNSLYLCEYKSFFVALADVEELFLSRDRILAEHKAWYVREMRRRAYAQLLESYRVVGLESMANAFGVSVEWLDRDLSKFIPSKKLNCTIDRVNGVIETNRPDDKNRQYQDVVKQGDQLLTKLQKFGQAVRLRGSERA</sequence>
<feature type="domain" description="PCI" evidence="4">
    <location>
        <begin position="196"/>
        <end position="388"/>
    </location>
</feature>
<dbReference type="Proteomes" id="UP001412239">
    <property type="component" value="Unassembled WGS sequence"/>
</dbReference>
<dbReference type="InterPro" id="IPR049549">
    <property type="entry name" value="RPN7_PSMD6_C"/>
</dbReference>
<reference evidence="5" key="1">
    <citation type="submission" date="2015-10" db="EMBL/GenBank/DDBJ databases">
        <authorList>
            <person name="Regsiter A."/>
            <person name="william w."/>
        </authorList>
    </citation>
    <scope>NUCLEOTIDE SEQUENCE</scope>
    <source>
        <strain evidence="5">Montdore</strain>
    </source>
</reference>
<dbReference type="InterPro" id="IPR019585">
    <property type="entry name" value="Rpn7/CSN1"/>
</dbReference>
<organism evidence="5 6">
    <name type="scientific">Tuber aestivum</name>
    <name type="common">summer truffle</name>
    <dbReference type="NCBI Taxonomy" id="59557"/>
    <lineage>
        <taxon>Eukaryota</taxon>
        <taxon>Fungi</taxon>
        <taxon>Dikarya</taxon>
        <taxon>Ascomycota</taxon>
        <taxon>Pezizomycotina</taxon>
        <taxon>Pezizomycetes</taxon>
        <taxon>Pezizales</taxon>
        <taxon>Tuberaceae</taxon>
        <taxon>Tuber</taxon>
    </lineage>
</organism>
<dbReference type="PANTHER" id="PTHR14145:SF1">
    <property type="entry name" value="26S PROTEASOME NON-ATPASE REGULATORY SUBUNIT 6"/>
    <property type="match status" value="1"/>
</dbReference>